<gene>
    <name evidence="2" type="ORF">MVEN_00672200</name>
</gene>
<organism evidence="2 3">
    <name type="scientific">Mycena venus</name>
    <dbReference type="NCBI Taxonomy" id="2733690"/>
    <lineage>
        <taxon>Eukaryota</taxon>
        <taxon>Fungi</taxon>
        <taxon>Dikarya</taxon>
        <taxon>Basidiomycota</taxon>
        <taxon>Agaricomycotina</taxon>
        <taxon>Agaricomycetes</taxon>
        <taxon>Agaricomycetidae</taxon>
        <taxon>Agaricales</taxon>
        <taxon>Marasmiineae</taxon>
        <taxon>Mycenaceae</taxon>
        <taxon>Mycena</taxon>
    </lineage>
</organism>
<dbReference type="EMBL" id="JACAZI010000004">
    <property type="protein sequence ID" value="KAF7363196.1"/>
    <property type="molecule type" value="Genomic_DNA"/>
</dbReference>
<dbReference type="OrthoDB" id="3365698at2759"/>
<evidence type="ECO:0000313" key="2">
    <source>
        <dbReference type="EMBL" id="KAF7363196.1"/>
    </source>
</evidence>
<dbReference type="Gene3D" id="1.20.1280.50">
    <property type="match status" value="1"/>
</dbReference>
<dbReference type="InterPro" id="IPR032675">
    <property type="entry name" value="LRR_dom_sf"/>
</dbReference>
<dbReference type="AlphaFoldDB" id="A0A8H6YQZ1"/>
<protein>
    <recommendedName>
        <fullName evidence="1">F-box domain-containing protein</fullName>
    </recommendedName>
</protein>
<dbReference type="Pfam" id="PF12937">
    <property type="entry name" value="F-box-like"/>
    <property type="match status" value="1"/>
</dbReference>
<dbReference type="InterPro" id="IPR036047">
    <property type="entry name" value="F-box-like_dom_sf"/>
</dbReference>
<dbReference type="InterPro" id="IPR001810">
    <property type="entry name" value="F-box_dom"/>
</dbReference>
<evidence type="ECO:0000313" key="3">
    <source>
        <dbReference type="Proteomes" id="UP000620124"/>
    </source>
</evidence>
<comment type="caution">
    <text evidence="2">The sequence shown here is derived from an EMBL/GenBank/DDBJ whole genome shotgun (WGS) entry which is preliminary data.</text>
</comment>
<sequence>MNSGGSTATCQTCGKAFTSAFLPDAADIARLDEILRSNAVAPETPSLQRMVSAGPIELGRYDSEIERLHKELDRLTSERHTLASYADRCRSVFAPIRRIPTELLAEIFEMCSAAVLIQLSGGTTPHEEPASLSMRHLLQLSQVSSLWHSIVINTPKLWSTILVDTCSWDECTVPPEVLLSLLQSSLNRGGNHPLTIEVISIPPHEELVLELLSRHASRWRDVFFAGADIESAKYLTAAKGNLGQLQTLDLSVNWPGVDILQVAPQLTDVTFRGEVAGVPNLPWAQIRRFVYVGEDWASQANCLSLLMRATNVETASFAMDLTAVSVEDPWQSVSSNLKSVILELADNPIHAKETVCRVLDTLTFPSLQSFSFWARTATGVAPVLPSQHFMTFADRSSFHIHLTRLQICAIITDKELLRCLSVLPQLRDLTVSDCTSPEEHTVITDALLQGLMDDTSLLVPRLNFLHLTSLLGFADSIYVDLLLTRAHGIAYFKAELWWLPARQREASSDMLNQLANLVSNRSLLFDFESGPRDRGFPFHCYQLLD</sequence>
<accession>A0A8H6YQZ1</accession>
<reference evidence="2" key="1">
    <citation type="submission" date="2020-05" db="EMBL/GenBank/DDBJ databases">
        <title>Mycena genomes resolve the evolution of fungal bioluminescence.</title>
        <authorList>
            <person name="Tsai I.J."/>
        </authorList>
    </citation>
    <scope>NUCLEOTIDE SEQUENCE</scope>
    <source>
        <strain evidence="2">CCC161011</strain>
    </source>
</reference>
<dbReference type="Proteomes" id="UP000620124">
    <property type="component" value="Unassembled WGS sequence"/>
</dbReference>
<name>A0A8H6YQZ1_9AGAR</name>
<feature type="domain" description="F-box" evidence="1">
    <location>
        <begin position="97"/>
        <end position="161"/>
    </location>
</feature>
<keyword evidence="3" id="KW-1185">Reference proteome</keyword>
<evidence type="ECO:0000259" key="1">
    <source>
        <dbReference type="Pfam" id="PF12937"/>
    </source>
</evidence>
<proteinExistence type="predicted"/>
<dbReference type="SUPFAM" id="SSF81383">
    <property type="entry name" value="F-box domain"/>
    <property type="match status" value="1"/>
</dbReference>
<dbReference type="Gene3D" id="3.80.10.10">
    <property type="entry name" value="Ribonuclease Inhibitor"/>
    <property type="match status" value="1"/>
</dbReference>